<dbReference type="AlphaFoldDB" id="A0A556TTN1"/>
<comment type="caution">
    <text evidence="3">Lacks conserved residue(s) required for the propagation of feature annotation.</text>
</comment>
<dbReference type="PROSITE" id="PS51084">
    <property type="entry name" value="HIT_2"/>
    <property type="match status" value="1"/>
</dbReference>
<dbReference type="PANTHER" id="PTHR46648">
    <property type="entry name" value="HIT FAMILY PROTEIN 1"/>
    <property type="match status" value="1"/>
</dbReference>
<dbReference type="EMBL" id="VCAZ01000017">
    <property type="protein sequence ID" value="TSK62636.1"/>
    <property type="molecule type" value="Genomic_DNA"/>
</dbReference>
<evidence type="ECO:0000256" key="3">
    <source>
        <dbReference type="PROSITE-ProRule" id="PRU00464"/>
    </source>
</evidence>
<evidence type="ECO:0000259" key="4">
    <source>
        <dbReference type="PROSITE" id="PS51084"/>
    </source>
</evidence>
<dbReference type="InterPro" id="IPR036265">
    <property type="entry name" value="HIT-like_sf"/>
</dbReference>
<dbReference type="OrthoDB" id="2262349at2759"/>
<dbReference type="Proteomes" id="UP000319801">
    <property type="component" value="Unassembled WGS sequence"/>
</dbReference>
<comment type="catalytic activity">
    <reaction evidence="1">
        <text>adenosine 5'-phosphoramidate + H2O = NH4(+) + AMP</text>
        <dbReference type="Rhea" id="RHEA:67916"/>
        <dbReference type="ChEBI" id="CHEBI:15377"/>
        <dbReference type="ChEBI" id="CHEBI:28938"/>
        <dbReference type="ChEBI" id="CHEBI:57890"/>
        <dbReference type="ChEBI" id="CHEBI:456215"/>
    </reaction>
</comment>
<dbReference type="GO" id="GO:0003824">
    <property type="term" value="F:catalytic activity"/>
    <property type="evidence" value="ECO:0007669"/>
    <property type="project" value="InterPro"/>
</dbReference>
<dbReference type="SUPFAM" id="SSF54197">
    <property type="entry name" value="HIT-like"/>
    <property type="match status" value="1"/>
</dbReference>
<evidence type="ECO:0000256" key="1">
    <source>
        <dbReference type="ARBA" id="ARBA00024472"/>
    </source>
</evidence>
<gene>
    <name evidence="5" type="ORF">Baya_4764</name>
</gene>
<dbReference type="PANTHER" id="PTHR46648:SF1">
    <property type="entry name" value="ADENOSINE 5'-MONOPHOSPHORAMIDASE HNT1"/>
    <property type="match status" value="1"/>
</dbReference>
<feature type="domain" description="HIT" evidence="4">
    <location>
        <begin position="160"/>
        <end position="264"/>
    </location>
</feature>
<evidence type="ECO:0000256" key="2">
    <source>
        <dbReference type="ARBA" id="ARBA00025764"/>
    </source>
</evidence>
<protein>
    <recommendedName>
        <fullName evidence="4">HIT domain-containing protein</fullName>
    </recommendedName>
</protein>
<sequence length="306" mass="33923">MSCLENHVIWKSGHVEAYLHPSPWTPGATVVTHKTPNSLFHLPESTFLNLLLGTRAVGGLLCERLAVQRCALVYRPDCDGDTPAKLLLLPLHGLEDKWRPHLASQEDFQPYDPGYITSKSGPRWTSPNLEAVRDKIRAKLPFPNAPLDYTFLGEPSHSGLFSRIVRGEETQWRVWEDKGHIAFLTPFPNSPGLTVVIPRKPLPSDILRLEEGDYTELVLATRKVARLLEEALGARGVGLIFEGFEIDYAHAKLIPLVSSTNVTQSGVCSVPEVYEVYPGFVSSADGPPASSEQLRQMQAKITRVNV</sequence>
<dbReference type="InterPro" id="IPR011146">
    <property type="entry name" value="HIT-like"/>
</dbReference>
<reference evidence="5 6" key="1">
    <citation type="journal article" date="2019" name="Genome Biol. Evol.">
        <title>Whole-Genome Sequencing of the Giant Devil Catfish, Bagarius yarrelli.</title>
        <authorList>
            <person name="Jiang W."/>
            <person name="Lv Y."/>
            <person name="Cheng L."/>
            <person name="Yang K."/>
            <person name="Chao B."/>
            <person name="Wang X."/>
            <person name="Li Y."/>
            <person name="Pan X."/>
            <person name="You X."/>
            <person name="Zhang Y."/>
            <person name="Yang J."/>
            <person name="Li J."/>
            <person name="Zhang X."/>
            <person name="Liu S."/>
            <person name="Sun C."/>
            <person name="Yang J."/>
            <person name="Shi Q."/>
        </authorList>
    </citation>
    <scope>NUCLEOTIDE SEQUENCE [LARGE SCALE GENOMIC DNA]</scope>
    <source>
        <strain evidence="5">JWS20170419001</strain>
        <tissue evidence="5">Muscle</tissue>
    </source>
</reference>
<dbReference type="Gene3D" id="3.30.428.10">
    <property type="entry name" value="HIT-like"/>
    <property type="match status" value="1"/>
</dbReference>
<dbReference type="InterPro" id="IPR001310">
    <property type="entry name" value="Histidine_triad_HIT"/>
</dbReference>
<name>A0A556TTN1_BAGYA</name>
<keyword evidence="6" id="KW-1185">Reference proteome</keyword>
<organism evidence="5 6">
    <name type="scientific">Bagarius yarrelli</name>
    <name type="common">Goonch</name>
    <name type="synonym">Bagrus yarrelli</name>
    <dbReference type="NCBI Taxonomy" id="175774"/>
    <lineage>
        <taxon>Eukaryota</taxon>
        <taxon>Metazoa</taxon>
        <taxon>Chordata</taxon>
        <taxon>Craniata</taxon>
        <taxon>Vertebrata</taxon>
        <taxon>Euteleostomi</taxon>
        <taxon>Actinopterygii</taxon>
        <taxon>Neopterygii</taxon>
        <taxon>Teleostei</taxon>
        <taxon>Ostariophysi</taxon>
        <taxon>Siluriformes</taxon>
        <taxon>Sisoridae</taxon>
        <taxon>Sisorinae</taxon>
        <taxon>Bagarius</taxon>
    </lineage>
</organism>
<comment type="similarity">
    <text evidence="2">Belongs to the HINT family.</text>
</comment>
<evidence type="ECO:0000313" key="5">
    <source>
        <dbReference type="EMBL" id="TSK62636.1"/>
    </source>
</evidence>
<evidence type="ECO:0000313" key="6">
    <source>
        <dbReference type="Proteomes" id="UP000319801"/>
    </source>
</evidence>
<proteinExistence type="inferred from homology"/>
<accession>A0A556TTN1</accession>
<comment type="caution">
    <text evidence="5">The sequence shown here is derived from an EMBL/GenBank/DDBJ whole genome shotgun (WGS) entry which is preliminary data.</text>
</comment>